<evidence type="ECO:0000256" key="2">
    <source>
        <dbReference type="ARBA" id="ARBA00003992"/>
    </source>
</evidence>
<keyword evidence="12" id="KW-0539">Nucleus</keyword>
<dbReference type="EMBL" id="DYDO01000002">
    <property type="protein sequence ID" value="DBA30237.1"/>
    <property type="molecule type" value="Genomic_DNA"/>
</dbReference>
<dbReference type="CDD" id="cd00275">
    <property type="entry name" value="C2_PLC_like"/>
    <property type="match status" value="1"/>
</dbReference>
<evidence type="ECO:0000256" key="1">
    <source>
        <dbReference type="ARBA" id="ARBA00001913"/>
    </source>
</evidence>
<comment type="function">
    <text evidence="2">The production of the second messenger molecules diacylglycerol (DAG) and inositol 1,4,5-trisphosphate (IP3) is mediated by activated phosphatidylinositol-specific phospholipase C enzymes. In vitro, hydrolyzes PtdIns(4,5)P2 in a Ca(2+)-dependent manner. Triggers intracellular Ca(2+) oscillations in oocytes solely during M phase and is involved in inducing oocyte activation and initiating embryonic development up to the blastocyst stage. Is therefore a strong candidate for the egg-activating soluble sperm factor that is transferred from the sperm into the egg cytoplasm following gamete membrane fusion. May exert an inhibitory effect on phospholipase-C-coupled processes that depend on calcium ions and protein kinase C, including CFTR trafficking and function.</text>
</comment>
<evidence type="ECO:0000259" key="18">
    <source>
        <dbReference type="PROSITE" id="PS50008"/>
    </source>
</evidence>
<dbReference type="GO" id="GO:0035556">
    <property type="term" value="P:intracellular signal transduction"/>
    <property type="evidence" value="ECO:0007669"/>
    <property type="project" value="InterPro"/>
</dbReference>
<keyword evidence="7 15" id="KW-0378">Hydrolase</keyword>
<accession>A0AAV3AU17</accession>
<dbReference type="Pfam" id="PF00388">
    <property type="entry name" value="PI-PLC-X"/>
    <property type="match status" value="1"/>
</dbReference>
<keyword evidence="9 15" id="KW-0442">Lipid degradation</keyword>
<dbReference type="GO" id="GO:0005634">
    <property type="term" value="C:nucleus"/>
    <property type="evidence" value="ECO:0007669"/>
    <property type="project" value="UniProtKB-SubCell"/>
</dbReference>
<dbReference type="InterPro" id="IPR011992">
    <property type="entry name" value="EF-hand-dom_pair"/>
</dbReference>
<evidence type="ECO:0000256" key="9">
    <source>
        <dbReference type="ARBA" id="ARBA00022963"/>
    </source>
</evidence>
<evidence type="ECO:0000256" key="14">
    <source>
        <dbReference type="ARBA" id="ARBA00023674"/>
    </source>
</evidence>
<keyword evidence="21" id="KW-1185">Reference proteome</keyword>
<dbReference type="Pfam" id="PF00387">
    <property type="entry name" value="PI-PLC-Y"/>
    <property type="match status" value="1"/>
</dbReference>
<dbReference type="InterPro" id="IPR015359">
    <property type="entry name" value="PLC_EF-hand-like"/>
</dbReference>
<comment type="cofactor">
    <cofactor evidence="1">
        <name>Ca(2+)</name>
        <dbReference type="ChEBI" id="CHEBI:29108"/>
    </cofactor>
</comment>
<dbReference type="PRINTS" id="PR00390">
    <property type="entry name" value="PHPHLIPASEC"/>
</dbReference>
<evidence type="ECO:0000259" key="19">
    <source>
        <dbReference type="PROSITE" id="PS50222"/>
    </source>
</evidence>
<dbReference type="PROSITE" id="PS50008">
    <property type="entry name" value="PIPLC_Y_DOMAIN"/>
    <property type="match status" value="1"/>
</dbReference>
<dbReference type="Gene3D" id="3.20.20.190">
    <property type="entry name" value="Phosphatidylinositol (PI) phosphodiesterase"/>
    <property type="match status" value="1"/>
</dbReference>
<dbReference type="Gene3D" id="1.10.238.10">
    <property type="entry name" value="EF-hand"/>
    <property type="match status" value="1"/>
</dbReference>
<evidence type="ECO:0000256" key="6">
    <source>
        <dbReference type="ARBA" id="ARBA00022490"/>
    </source>
</evidence>
<feature type="domain" description="EF-hand" evidence="19">
    <location>
        <begin position="35"/>
        <end position="70"/>
    </location>
</feature>
<feature type="region of interest" description="Disordered" evidence="16">
    <location>
        <begin position="303"/>
        <end position="330"/>
    </location>
</feature>
<evidence type="ECO:0000313" key="21">
    <source>
        <dbReference type="Proteomes" id="UP001181693"/>
    </source>
</evidence>
<dbReference type="PROSITE" id="PS50004">
    <property type="entry name" value="C2"/>
    <property type="match status" value="1"/>
</dbReference>
<evidence type="ECO:0000256" key="15">
    <source>
        <dbReference type="RuleBase" id="RU361133"/>
    </source>
</evidence>
<evidence type="ECO:0000256" key="16">
    <source>
        <dbReference type="SAM" id="MobiDB-lite"/>
    </source>
</evidence>
<dbReference type="InterPro" id="IPR001711">
    <property type="entry name" value="PLipase_C_Pinositol-sp_Y"/>
</dbReference>
<dbReference type="GO" id="GO:0060470">
    <property type="term" value="P:positive regulation of cytosolic calcium ion concentration involved in egg activation"/>
    <property type="evidence" value="ECO:0007669"/>
    <property type="project" value="TreeGrafter"/>
</dbReference>
<dbReference type="Gene3D" id="2.60.40.150">
    <property type="entry name" value="C2 domain"/>
    <property type="match status" value="1"/>
</dbReference>
<dbReference type="InterPro" id="IPR035892">
    <property type="entry name" value="C2_domain_sf"/>
</dbReference>
<dbReference type="InterPro" id="IPR000909">
    <property type="entry name" value="PLipase_C_PInositol-sp_X_dom"/>
</dbReference>
<feature type="compositionally biased region" description="Basic and acidic residues" evidence="16">
    <location>
        <begin position="315"/>
        <end position="328"/>
    </location>
</feature>
<evidence type="ECO:0000256" key="5">
    <source>
        <dbReference type="ARBA" id="ARBA00022473"/>
    </source>
</evidence>
<dbReference type="Pfam" id="PF00168">
    <property type="entry name" value="C2"/>
    <property type="match status" value="1"/>
</dbReference>
<keyword evidence="10 15" id="KW-0443">Lipid metabolism</keyword>
<dbReference type="PROSITE" id="PS50007">
    <property type="entry name" value="PIPLC_X_DOMAIN"/>
    <property type="match status" value="1"/>
</dbReference>
<dbReference type="SUPFAM" id="SSF47473">
    <property type="entry name" value="EF-hand"/>
    <property type="match status" value="1"/>
</dbReference>
<keyword evidence="11" id="KW-0807">Transducer</keyword>
<evidence type="ECO:0000256" key="12">
    <source>
        <dbReference type="ARBA" id="ARBA00023242"/>
    </source>
</evidence>
<dbReference type="GO" id="GO:0016042">
    <property type="term" value="P:lipid catabolic process"/>
    <property type="evidence" value="ECO:0007669"/>
    <property type="project" value="UniProtKB-KW"/>
</dbReference>
<feature type="domain" description="PI-PLC Y-box" evidence="18">
    <location>
        <begin position="358"/>
        <end position="473"/>
    </location>
</feature>
<evidence type="ECO:0000256" key="11">
    <source>
        <dbReference type="ARBA" id="ARBA00023224"/>
    </source>
</evidence>
<dbReference type="AlphaFoldDB" id="A0AAV3AU17"/>
<evidence type="ECO:0000256" key="3">
    <source>
        <dbReference type="ARBA" id="ARBA00004123"/>
    </source>
</evidence>
<gene>
    <name evidence="20" type="ORF">GDO54_006245</name>
</gene>
<evidence type="ECO:0000256" key="10">
    <source>
        <dbReference type="ARBA" id="ARBA00023098"/>
    </source>
</evidence>
<dbReference type="GO" id="GO:0004435">
    <property type="term" value="F:phosphatidylinositol-4,5-bisphosphate phospholipase C activity"/>
    <property type="evidence" value="ECO:0007669"/>
    <property type="project" value="UniProtKB-EC"/>
</dbReference>
<dbReference type="Proteomes" id="UP001181693">
    <property type="component" value="Unassembled WGS sequence"/>
</dbReference>
<dbReference type="SMART" id="SM00239">
    <property type="entry name" value="C2"/>
    <property type="match status" value="1"/>
</dbReference>
<dbReference type="InterPro" id="IPR000008">
    <property type="entry name" value="C2_dom"/>
</dbReference>
<keyword evidence="13" id="KW-0278">Fertilization</keyword>
<dbReference type="SMART" id="SM00148">
    <property type="entry name" value="PLCXc"/>
    <property type="match status" value="1"/>
</dbReference>
<organism evidence="20 21">
    <name type="scientific">Pyxicephalus adspersus</name>
    <name type="common">African bullfrog</name>
    <dbReference type="NCBI Taxonomy" id="30357"/>
    <lineage>
        <taxon>Eukaryota</taxon>
        <taxon>Metazoa</taxon>
        <taxon>Chordata</taxon>
        <taxon>Craniata</taxon>
        <taxon>Vertebrata</taxon>
        <taxon>Euteleostomi</taxon>
        <taxon>Amphibia</taxon>
        <taxon>Batrachia</taxon>
        <taxon>Anura</taxon>
        <taxon>Neobatrachia</taxon>
        <taxon>Ranoidea</taxon>
        <taxon>Pyxicephalidae</taxon>
        <taxon>Pyxicephalinae</taxon>
        <taxon>Pyxicephalus</taxon>
    </lineage>
</organism>
<dbReference type="PANTHER" id="PTHR10336">
    <property type="entry name" value="PHOSPHOINOSITIDE-SPECIFIC PHOSPHOLIPASE C FAMILY PROTEIN"/>
    <property type="match status" value="1"/>
</dbReference>
<evidence type="ECO:0000256" key="8">
    <source>
        <dbReference type="ARBA" id="ARBA00022837"/>
    </source>
</evidence>
<dbReference type="PROSITE" id="PS50222">
    <property type="entry name" value="EF_HAND_2"/>
    <property type="match status" value="1"/>
</dbReference>
<dbReference type="FunFam" id="1.10.238.10:FF:000005">
    <property type="entry name" value="Phosphoinositide phospholipase C"/>
    <property type="match status" value="1"/>
</dbReference>
<comment type="caution">
    <text evidence="20">The sequence shown here is derived from an EMBL/GenBank/DDBJ whole genome shotgun (WGS) entry which is preliminary data.</text>
</comment>
<dbReference type="InterPro" id="IPR017946">
    <property type="entry name" value="PLC-like_Pdiesterase_TIM-brl"/>
</dbReference>
<dbReference type="SUPFAM" id="SSF51695">
    <property type="entry name" value="PLC-like phosphodiesterases"/>
    <property type="match status" value="1"/>
</dbReference>
<reference evidence="20" key="1">
    <citation type="thesis" date="2020" institute="ProQuest LLC" country="789 East Eisenhower Parkway, Ann Arbor, MI, USA">
        <title>Comparative Genomics and Chromosome Evolution.</title>
        <authorList>
            <person name="Mudd A.B."/>
        </authorList>
    </citation>
    <scope>NUCLEOTIDE SEQUENCE</scope>
    <source>
        <strain evidence="20">1538</strain>
        <tissue evidence="20">Blood</tissue>
    </source>
</reference>
<dbReference type="GO" id="GO:0005509">
    <property type="term" value="F:calcium ion binding"/>
    <property type="evidence" value="ECO:0007669"/>
    <property type="project" value="InterPro"/>
</dbReference>
<proteinExistence type="predicted"/>
<feature type="domain" description="C2" evidence="17">
    <location>
        <begin position="474"/>
        <end position="600"/>
    </location>
</feature>
<keyword evidence="8" id="KW-0106">Calcium</keyword>
<sequence>MDDKFLTNVFQSLAEKGEMSYSQMMEAFQLLAITVDSVHATALFKEGDEDGTGHITIDTFKSIYKTFVYRKEYVDIFMKYSTPARLLPPDAILKFLKMEMHESRPSNQRVSELVQKYERDQEARTKTCMTFDGFARFMNSNETHIFRQECTQIYQDMNQPLTNYFISTSHNSYLLSDQLVGQSHLWAYSSALMRGCRSLEIDCWDGPDDEPIVYHGFTLTSKILFRSVVYVIDKYAFMTSQYPLVLSLEDHCSCSQQKVLANLLITILGDKLLRSTITDPSSQVLPSPEALKGKILIKHKKIDPEQIPSPSEQEAEGRNEEESDNKNSKDKKKTFTYMLRKYLSTKQQVKGPQIAPEMSDLVIYTKPKTFVSFQHACNKQKFYENNSLSEKEARQLVWHSAPKFVLHNMKFITRIYPKGSRTGSSNFQPQEFWNVGCQMVAMNFQTPGIPMDLQDGRFRDNGGCGYVLKPDFLCGSHYTFDPNNPHSHSQPFSLSIKVISGFLLPPSKLSKSNTANPIVTLEIYGVPADQCSRKTQIIKNNAFNPKWNESLAFLIQVPELAMIRFCVEDHLPVVGNEFLGQYTLPLSCISKGYRHIPLLNRHGQSLLPASLFVHIWHQ</sequence>
<dbReference type="PANTHER" id="PTHR10336:SF29">
    <property type="entry name" value="1-PHOSPHATIDYLINOSITOL 4,5-BISPHOSPHATE PHOSPHODIESTERASE ZETA-1"/>
    <property type="match status" value="1"/>
</dbReference>
<comment type="subcellular location">
    <subcellularLocation>
        <location evidence="4">Cytoplasm</location>
        <location evidence="4">Perinuclear region</location>
    </subcellularLocation>
    <subcellularLocation>
        <location evidence="3">Nucleus</location>
    </subcellularLocation>
</comment>
<evidence type="ECO:0000313" key="20">
    <source>
        <dbReference type="EMBL" id="DBA30237.1"/>
    </source>
</evidence>
<evidence type="ECO:0000256" key="4">
    <source>
        <dbReference type="ARBA" id="ARBA00004556"/>
    </source>
</evidence>
<evidence type="ECO:0000259" key="17">
    <source>
        <dbReference type="PROSITE" id="PS50004"/>
    </source>
</evidence>
<keyword evidence="6" id="KW-0963">Cytoplasm</keyword>
<dbReference type="Pfam" id="PF09279">
    <property type="entry name" value="EF-hand_like"/>
    <property type="match status" value="1"/>
</dbReference>
<protein>
    <recommendedName>
        <fullName evidence="15">Phosphoinositide phospholipase C</fullName>
        <ecNumber evidence="15">3.1.4.11</ecNumber>
    </recommendedName>
</protein>
<dbReference type="InterPro" id="IPR002048">
    <property type="entry name" value="EF_hand_dom"/>
</dbReference>
<dbReference type="InterPro" id="IPR001192">
    <property type="entry name" value="PI-PLC_fam"/>
</dbReference>
<dbReference type="EC" id="3.1.4.11" evidence="15"/>
<dbReference type="FunFam" id="3.20.20.190:FF:000039">
    <property type="entry name" value="Phosphoinositide phospholipase C"/>
    <property type="match status" value="1"/>
</dbReference>
<keyword evidence="5" id="KW-0217">Developmental protein</keyword>
<dbReference type="GO" id="GO:0048471">
    <property type="term" value="C:perinuclear region of cytoplasm"/>
    <property type="evidence" value="ECO:0007669"/>
    <property type="project" value="UniProtKB-SubCell"/>
</dbReference>
<name>A0AAV3AU17_PYXAD</name>
<evidence type="ECO:0000256" key="13">
    <source>
        <dbReference type="ARBA" id="ARBA00023279"/>
    </source>
</evidence>
<dbReference type="SMART" id="SM00149">
    <property type="entry name" value="PLCYc"/>
    <property type="match status" value="1"/>
</dbReference>
<dbReference type="SUPFAM" id="SSF49562">
    <property type="entry name" value="C2 domain (Calcium/lipid-binding domain, CaLB)"/>
    <property type="match status" value="1"/>
</dbReference>
<evidence type="ECO:0000256" key="7">
    <source>
        <dbReference type="ARBA" id="ARBA00022801"/>
    </source>
</evidence>
<comment type="catalytic activity">
    <reaction evidence="14">
        <text>a 1,2-diacyl-sn-glycero-3-phospho-(1D-myo-inositol-4,5-bisphosphate) + H2O = 1D-myo-inositol 1,4,5-trisphosphate + a 1,2-diacyl-sn-glycerol + H(+)</text>
        <dbReference type="Rhea" id="RHEA:33179"/>
        <dbReference type="ChEBI" id="CHEBI:15377"/>
        <dbReference type="ChEBI" id="CHEBI:15378"/>
        <dbReference type="ChEBI" id="CHEBI:17815"/>
        <dbReference type="ChEBI" id="CHEBI:58456"/>
        <dbReference type="ChEBI" id="CHEBI:203600"/>
        <dbReference type="EC" id="3.1.4.11"/>
    </reaction>
    <physiologicalReaction direction="left-to-right" evidence="14">
        <dbReference type="Rhea" id="RHEA:33180"/>
    </physiologicalReaction>
</comment>